<reference evidence="3 4" key="1">
    <citation type="submission" date="2015-12" db="EMBL/GenBank/DDBJ databases">
        <title>Haloprofundus marisrubri gen. nov., sp. nov., an extremely halophilic archaeon isolated from the Discovery deep brine-seawater interface in the Red Sea.</title>
        <authorList>
            <person name="Zhang G."/>
            <person name="Stingl U."/>
            <person name="Rashid M."/>
        </authorList>
    </citation>
    <scope>NUCLEOTIDE SEQUENCE [LARGE SCALE GENOMIC DNA]</scope>
    <source>
        <strain evidence="3 4">SB9</strain>
    </source>
</reference>
<protein>
    <submittedName>
        <fullName evidence="3">Uncharacterized protein</fullName>
    </submittedName>
</protein>
<keyword evidence="2" id="KW-1133">Transmembrane helix</keyword>
<keyword evidence="2" id="KW-0472">Membrane</keyword>
<name>A0A0W1RDW8_9EURY</name>
<feature type="transmembrane region" description="Helical" evidence="2">
    <location>
        <begin position="95"/>
        <end position="121"/>
    </location>
</feature>
<keyword evidence="2" id="KW-0812">Transmembrane</keyword>
<dbReference type="Proteomes" id="UP000054387">
    <property type="component" value="Unassembled WGS sequence"/>
</dbReference>
<proteinExistence type="predicted"/>
<feature type="transmembrane region" description="Helical" evidence="2">
    <location>
        <begin position="38"/>
        <end position="57"/>
    </location>
</feature>
<evidence type="ECO:0000313" key="4">
    <source>
        <dbReference type="Proteomes" id="UP000054387"/>
    </source>
</evidence>
<dbReference type="InterPro" id="IPR045466">
    <property type="entry name" value="DUF6498"/>
</dbReference>
<comment type="caution">
    <text evidence="3">The sequence shown here is derived from an EMBL/GenBank/DDBJ whole genome shotgun (WGS) entry which is preliminary data.</text>
</comment>
<dbReference type="STRING" id="1514971.AUR64_03100"/>
<sequence>MMRPPRSRRSALLATVLANAVPLVGIAVWDWSVGTLVLLYWVELAVLISFASIRALFAQRPAEFEAEQVLFGAFRDKYGGFSVPNTGIKIRVQSIVSLVGLPILGLLWLLVGSFALVGVSASTTGELPGVQSSTLVVGVLGLVVSHLYLTIEYFVEEEYEKVNAQMVVASAFWPLGVTGLAMVVGGGVAATAGSPLSLLGGIVATKFCLDLVSVYRDRLRAFDESQSLDLGLTYDPPERPSVDESFAGPFEVVRPHRRAALASGVVRGCHSLVGLMFLVLFSLAATGFFALGGTTLGLTFGALVGVVVAIMVVAGVTDHTIRYLSMEYRVGVGDSDVGNSGGDRNYDDNGDDGESGESAKRTTRAGVVGYDRLLDEPSWRLSKWEVTNATTERSRVDRFFGTETLVVERGDETVRLAHVPETSIVTD</sequence>
<evidence type="ECO:0000256" key="1">
    <source>
        <dbReference type="SAM" id="MobiDB-lite"/>
    </source>
</evidence>
<evidence type="ECO:0000256" key="2">
    <source>
        <dbReference type="SAM" id="Phobius"/>
    </source>
</evidence>
<dbReference type="EMBL" id="LOPU01000002">
    <property type="protein sequence ID" value="KTG11608.1"/>
    <property type="molecule type" value="Genomic_DNA"/>
</dbReference>
<feature type="transmembrane region" description="Helical" evidence="2">
    <location>
        <begin position="196"/>
        <end position="215"/>
    </location>
</feature>
<feature type="transmembrane region" description="Helical" evidence="2">
    <location>
        <begin position="297"/>
        <end position="316"/>
    </location>
</feature>
<feature type="transmembrane region" description="Helical" evidence="2">
    <location>
        <begin position="272"/>
        <end position="291"/>
    </location>
</feature>
<dbReference type="AlphaFoldDB" id="A0A0W1RDW8"/>
<dbReference type="Pfam" id="PF20108">
    <property type="entry name" value="DUF6498"/>
    <property type="match status" value="1"/>
</dbReference>
<evidence type="ECO:0000313" key="3">
    <source>
        <dbReference type="EMBL" id="KTG11608.1"/>
    </source>
</evidence>
<organism evidence="3 4">
    <name type="scientific">Haloprofundus marisrubri</name>
    <dbReference type="NCBI Taxonomy" id="1514971"/>
    <lineage>
        <taxon>Archaea</taxon>
        <taxon>Methanobacteriati</taxon>
        <taxon>Methanobacteriota</taxon>
        <taxon>Stenosarchaea group</taxon>
        <taxon>Halobacteria</taxon>
        <taxon>Halobacteriales</taxon>
        <taxon>Haloferacaceae</taxon>
        <taxon>Haloprofundus</taxon>
    </lineage>
</organism>
<accession>A0A0W1RDW8</accession>
<feature type="region of interest" description="Disordered" evidence="1">
    <location>
        <begin position="339"/>
        <end position="362"/>
    </location>
</feature>
<gene>
    <name evidence="3" type="ORF">AUR64_03100</name>
</gene>
<feature type="transmembrane region" description="Helical" evidence="2">
    <location>
        <begin position="167"/>
        <end position="190"/>
    </location>
</feature>
<feature type="transmembrane region" description="Helical" evidence="2">
    <location>
        <begin position="133"/>
        <end position="155"/>
    </location>
</feature>
<keyword evidence="4" id="KW-1185">Reference proteome</keyword>